<proteinExistence type="predicted"/>
<protein>
    <submittedName>
        <fullName evidence="1">Transposable element Tcb2 transposase</fullName>
    </submittedName>
</protein>
<evidence type="ECO:0000313" key="1">
    <source>
        <dbReference type="EMBL" id="KFM58874.1"/>
    </source>
</evidence>
<evidence type="ECO:0000313" key="2">
    <source>
        <dbReference type="Proteomes" id="UP000054359"/>
    </source>
</evidence>
<gene>
    <name evidence="1" type="ORF">X975_27211</name>
</gene>
<dbReference type="OrthoDB" id="6435577at2759"/>
<sequence length="101" mass="11357">MDMEWPAQSPDLNPIEHVWNALGRHLAALNSPPQTLATLATALQEQWLSLPMELIDRVIESITHCCIASRGNHIPYSRFFSYSKLISSICSFYTCANFCTA</sequence>
<feature type="non-terminal residue" evidence="1">
    <location>
        <position position="101"/>
    </location>
</feature>
<dbReference type="GO" id="GO:0003676">
    <property type="term" value="F:nucleic acid binding"/>
    <property type="evidence" value="ECO:0007669"/>
    <property type="project" value="InterPro"/>
</dbReference>
<dbReference type="InterPro" id="IPR036397">
    <property type="entry name" value="RNaseH_sf"/>
</dbReference>
<organism evidence="1 2">
    <name type="scientific">Stegodyphus mimosarum</name>
    <name type="common">African social velvet spider</name>
    <dbReference type="NCBI Taxonomy" id="407821"/>
    <lineage>
        <taxon>Eukaryota</taxon>
        <taxon>Metazoa</taxon>
        <taxon>Ecdysozoa</taxon>
        <taxon>Arthropoda</taxon>
        <taxon>Chelicerata</taxon>
        <taxon>Arachnida</taxon>
        <taxon>Araneae</taxon>
        <taxon>Araneomorphae</taxon>
        <taxon>Entelegynae</taxon>
        <taxon>Eresoidea</taxon>
        <taxon>Eresidae</taxon>
        <taxon>Stegodyphus</taxon>
    </lineage>
</organism>
<keyword evidence="2" id="KW-1185">Reference proteome</keyword>
<dbReference type="EMBL" id="KK112927">
    <property type="protein sequence ID" value="KFM58874.1"/>
    <property type="molecule type" value="Genomic_DNA"/>
</dbReference>
<accession>A0A087T185</accession>
<dbReference type="Proteomes" id="UP000054359">
    <property type="component" value="Unassembled WGS sequence"/>
</dbReference>
<reference evidence="1 2" key="1">
    <citation type="submission" date="2013-11" db="EMBL/GenBank/DDBJ databases">
        <title>Genome sequencing of Stegodyphus mimosarum.</title>
        <authorList>
            <person name="Bechsgaard J."/>
        </authorList>
    </citation>
    <scope>NUCLEOTIDE SEQUENCE [LARGE SCALE GENOMIC DNA]</scope>
</reference>
<dbReference type="AlphaFoldDB" id="A0A087T185"/>
<dbReference type="Gene3D" id="3.30.420.10">
    <property type="entry name" value="Ribonuclease H-like superfamily/Ribonuclease H"/>
    <property type="match status" value="1"/>
</dbReference>
<name>A0A087T185_STEMI</name>